<evidence type="ECO:0000256" key="5">
    <source>
        <dbReference type="ARBA" id="ARBA00022729"/>
    </source>
</evidence>
<proteinExistence type="predicted"/>
<dbReference type="EMBL" id="NLAX01000095">
    <property type="protein sequence ID" value="PKS08556.1"/>
    <property type="molecule type" value="Genomic_DNA"/>
</dbReference>
<dbReference type="EC" id="3.1.1.73" evidence="2"/>
<evidence type="ECO:0000313" key="11">
    <source>
        <dbReference type="EMBL" id="PKS08556.1"/>
    </source>
</evidence>
<keyword evidence="3" id="KW-0964">Secreted</keyword>
<dbReference type="GO" id="GO:0005576">
    <property type="term" value="C:extracellular region"/>
    <property type="evidence" value="ECO:0007669"/>
    <property type="project" value="UniProtKB-SubCell"/>
</dbReference>
<dbReference type="InterPro" id="IPR043595">
    <property type="entry name" value="FaeB/C/D"/>
</dbReference>
<keyword evidence="12" id="KW-1185">Reference proteome</keyword>
<evidence type="ECO:0000256" key="3">
    <source>
        <dbReference type="ARBA" id="ARBA00022525"/>
    </source>
</evidence>
<evidence type="ECO:0000256" key="8">
    <source>
        <dbReference type="ARBA" id="ARBA00023326"/>
    </source>
</evidence>
<dbReference type="Gene3D" id="3.40.50.1820">
    <property type="entry name" value="alpha/beta hydrolase"/>
    <property type="match status" value="1"/>
</dbReference>
<dbReference type="InParanoid" id="A0A2N3N7Y4"/>
<dbReference type="ESTHER" id="9pezi-a0a2n3n7y4">
    <property type="family name" value="FaeC"/>
</dbReference>
<dbReference type="AlphaFoldDB" id="A0A2N3N7Y4"/>
<keyword evidence="8" id="KW-0624">Polysaccharide degradation</keyword>
<dbReference type="STRING" id="41688.A0A2N3N7Y4"/>
<keyword evidence="6" id="KW-0378">Hydrolase</keyword>
<comment type="caution">
    <text evidence="11">The sequence shown here is derived from an EMBL/GenBank/DDBJ whole genome shotgun (WGS) entry which is preliminary data.</text>
</comment>
<evidence type="ECO:0000256" key="6">
    <source>
        <dbReference type="ARBA" id="ARBA00022801"/>
    </source>
</evidence>
<reference evidence="11 12" key="1">
    <citation type="journal article" date="2017" name="G3 (Bethesda)">
        <title>First Draft Genome Sequence of the Pathogenic Fungus Lomentospora prolificans (Formerly Scedosporium prolificans).</title>
        <authorList>
            <person name="Luo R."/>
            <person name="Zimin A."/>
            <person name="Workman R."/>
            <person name="Fan Y."/>
            <person name="Pertea G."/>
            <person name="Grossman N."/>
            <person name="Wear M.P."/>
            <person name="Jia B."/>
            <person name="Miller H."/>
            <person name="Casadevall A."/>
            <person name="Timp W."/>
            <person name="Zhang S.X."/>
            <person name="Salzberg S.L."/>
        </authorList>
    </citation>
    <scope>NUCLEOTIDE SEQUENCE [LARGE SCALE GENOMIC DNA]</scope>
    <source>
        <strain evidence="11 12">JHH-5317</strain>
    </source>
</reference>
<comment type="catalytic activity">
    <reaction evidence="9">
        <text>feruloyl-polysaccharide + H2O = ferulate + polysaccharide.</text>
        <dbReference type="EC" id="3.1.1.73"/>
    </reaction>
</comment>
<keyword evidence="7" id="KW-0119">Carbohydrate metabolism</keyword>
<evidence type="ECO:0000256" key="1">
    <source>
        <dbReference type="ARBA" id="ARBA00004613"/>
    </source>
</evidence>
<dbReference type="VEuPathDB" id="FungiDB:jhhlp_004942"/>
<accession>A0A2N3N7Y4</accession>
<dbReference type="SUPFAM" id="SSF53474">
    <property type="entry name" value="alpha/beta-Hydrolases"/>
    <property type="match status" value="1"/>
</dbReference>
<gene>
    <name evidence="11" type="ORF">jhhlp_004942</name>
</gene>
<evidence type="ECO:0000256" key="10">
    <source>
        <dbReference type="SAM" id="SignalP"/>
    </source>
</evidence>
<evidence type="ECO:0000256" key="7">
    <source>
        <dbReference type="ARBA" id="ARBA00023277"/>
    </source>
</evidence>
<dbReference type="InterPro" id="IPR029058">
    <property type="entry name" value="AB_hydrolase_fold"/>
</dbReference>
<dbReference type="GO" id="GO:0045493">
    <property type="term" value="P:xylan catabolic process"/>
    <property type="evidence" value="ECO:0007669"/>
    <property type="project" value="UniProtKB-KW"/>
</dbReference>
<dbReference type="PANTHER" id="PTHR38050">
    <property type="match status" value="1"/>
</dbReference>
<dbReference type="Proteomes" id="UP000233524">
    <property type="component" value="Unassembled WGS sequence"/>
</dbReference>
<protein>
    <recommendedName>
        <fullName evidence="2">feruloyl esterase</fullName>
        <ecNumber evidence="2">3.1.1.73</ecNumber>
    </recommendedName>
</protein>
<feature type="chain" id="PRO_5014904368" description="feruloyl esterase" evidence="10">
    <location>
        <begin position="27"/>
        <end position="292"/>
    </location>
</feature>
<evidence type="ECO:0000313" key="12">
    <source>
        <dbReference type="Proteomes" id="UP000233524"/>
    </source>
</evidence>
<keyword evidence="5 10" id="KW-0732">Signal</keyword>
<dbReference type="PANTHER" id="PTHR38050:SF3">
    <property type="entry name" value="FERULOYL ESTERASE D"/>
    <property type="match status" value="1"/>
</dbReference>
<sequence length="292" mass="31685">MSPSMKSLVAFGFRLAFLAHVPATIAKPSAGCGKEPTLSTGIYNVTSNGKERQYYVRPPESYNKDHPYRLIFTYHQFGSSMQSIVDGEDLNAPLGGALPFFGLPPLANETAIFVVPDGLYRRWANTDGEDVTFFDEMIATVGDGLCVDENLRFSTGFSFGGSMSFAIACARPDVVRAIAVLSGAQLSGCEDDGKPLQVPYYGQHGTADAMLPIASGRQLRDRFVKLNGCTPLSEEPQPNGDESVMTQYEGCMEGYPVTWVVHGGGHSPSVMDGDSDVPFAPQNTWEFFTQFT</sequence>
<evidence type="ECO:0000256" key="9">
    <source>
        <dbReference type="ARBA" id="ARBA00034075"/>
    </source>
</evidence>
<feature type="signal peptide" evidence="10">
    <location>
        <begin position="1"/>
        <end position="26"/>
    </location>
</feature>
<dbReference type="GO" id="GO:0030600">
    <property type="term" value="F:feruloyl esterase activity"/>
    <property type="evidence" value="ECO:0007669"/>
    <property type="project" value="UniProtKB-EC"/>
</dbReference>
<name>A0A2N3N7Y4_9PEZI</name>
<organism evidence="11 12">
    <name type="scientific">Lomentospora prolificans</name>
    <dbReference type="NCBI Taxonomy" id="41688"/>
    <lineage>
        <taxon>Eukaryota</taxon>
        <taxon>Fungi</taxon>
        <taxon>Dikarya</taxon>
        <taxon>Ascomycota</taxon>
        <taxon>Pezizomycotina</taxon>
        <taxon>Sordariomycetes</taxon>
        <taxon>Hypocreomycetidae</taxon>
        <taxon>Microascales</taxon>
        <taxon>Microascaceae</taxon>
        <taxon>Lomentospora</taxon>
    </lineage>
</organism>
<keyword evidence="4" id="KW-0858">Xylan degradation</keyword>
<evidence type="ECO:0000256" key="4">
    <source>
        <dbReference type="ARBA" id="ARBA00022651"/>
    </source>
</evidence>
<comment type="subcellular location">
    <subcellularLocation>
        <location evidence="1">Secreted</location>
    </subcellularLocation>
</comment>
<evidence type="ECO:0000256" key="2">
    <source>
        <dbReference type="ARBA" id="ARBA00013091"/>
    </source>
</evidence>
<dbReference type="OrthoDB" id="424610at2759"/>